<evidence type="ECO:0000256" key="5">
    <source>
        <dbReference type="ARBA" id="ARBA00022989"/>
    </source>
</evidence>
<feature type="transmembrane region" description="Helical" evidence="7">
    <location>
        <begin position="95"/>
        <end position="112"/>
    </location>
</feature>
<evidence type="ECO:0000256" key="1">
    <source>
        <dbReference type="ARBA" id="ARBA00004651"/>
    </source>
</evidence>
<dbReference type="PANTHER" id="PTHR34184:SF4">
    <property type="entry name" value="UPF0718 PROTEIN YCGR"/>
    <property type="match status" value="1"/>
</dbReference>
<feature type="transmembrane region" description="Helical" evidence="7">
    <location>
        <begin position="12"/>
        <end position="32"/>
    </location>
</feature>
<feature type="transmembrane region" description="Helical" evidence="7">
    <location>
        <begin position="132"/>
        <end position="152"/>
    </location>
</feature>
<comment type="caution">
    <text evidence="8">The sequence shown here is derived from an EMBL/GenBank/DDBJ whole genome shotgun (WGS) entry which is preliminary data.</text>
</comment>
<comment type="subcellular location">
    <subcellularLocation>
        <location evidence="1">Cell membrane</location>
        <topology evidence="1">Multi-pass membrane protein</topology>
    </subcellularLocation>
</comment>
<accession>A0A955L0M3</accession>
<protein>
    <submittedName>
        <fullName evidence="8">Permease</fullName>
    </submittedName>
</protein>
<keyword evidence="4 7" id="KW-0812">Transmembrane</keyword>
<evidence type="ECO:0000256" key="6">
    <source>
        <dbReference type="ARBA" id="ARBA00023136"/>
    </source>
</evidence>
<feature type="transmembrane region" description="Helical" evidence="7">
    <location>
        <begin position="255"/>
        <end position="281"/>
    </location>
</feature>
<evidence type="ECO:0000313" key="9">
    <source>
        <dbReference type="Proteomes" id="UP000760819"/>
    </source>
</evidence>
<feature type="transmembrane region" description="Helical" evidence="7">
    <location>
        <begin position="318"/>
        <end position="340"/>
    </location>
</feature>
<gene>
    <name evidence="8" type="ORF">KC640_02840</name>
</gene>
<reference evidence="8" key="2">
    <citation type="journal article" date="2021" name="Microbiome">
        <title>Successional dynamics and alternative stable states in a saline activated sludge microbial community over 9 years.</title>
        <authorList>
            <person name="Wang Y."/>
            <person name="Ye J."/>
            <person name="Ju F."/>
            <person name="Liu L."/>
            <person name="Boyd J.A."/>
            <person name="Deng Y."/>
            <person name="Parks D.H."/>
            <person name="Jiang X."/>
            <person name="Yin X."/>
            <person name="Woodcroft B.J."/>
            <person name="Tyson G.W."/>
            <person name="Hugenholtz P."/>
            <person name="Polz M.F."/>
            <person name="Zhang T."/>
        </authorList>
    </citation>
    <scope>NUCLEOTIDE SEQUENCE</scope>
    <source>
        <strain evidence="8">HKST-UBA12</strain>
    </source>
</reference>
<reference evidence="8" key="1">
    <citation type="submission" date="2020-04" db="EMBL/GenBank/DDBJ databases">
        <authorList>
            <person name="Zhang T."/>
        </authorList>
    </citation>
    <scope>NUCLEOTIDE SEQUENCE</scope>
    <source>
        <strain evidence="8">HKST-UBA12</strain>
    </source>
</reference>
<dbReference type="Pfam" id="PF03773">
    <property type="entry name" value="ArsP_1"/>
    <property type="match status" value="1"/>
</dbReference>
<keyword evidence="3" id="KW-1003">Cell membrane</keyword>
<evidence type="ECO:0000313" key="8">
    <source>
        <dbReference type="EMBL" id="MCA9379340.1"/>
    </source>
</evidence>
<sequence>MSQVLSKQKQFLSGNLLWITLLLVLPVLYYHLGVGDFLTYSPEGVEISAKLGYMFTVVMGVILVALPFLVLGVSVSVVVTLFVREEWLLRHVPRGRFSSHLVVSLLGMLMPVCECGNVPVARRLLMKGFSVSQSVTFLLAAPVINVVTLWSTAEAFGKIDSGIVLLRILATFIIANAVGMLLSFKSDQNDFLTDSFIAEMCRRPLTGGTKWKVALETFRSEFIEVFKMLLLGAITVGLIRAFLPNEIILSIGSNPVLSVLAMIMFGYVISVCSSIDAFLALAFADRFTAGALVAFLISGPMVDIKIFSLLRASFKVKLLIIIFLLVTLASMVVGVGYNLVS</sequence>
<keyword evidence="6 7" id="KW-0472">Membrane</keyword>
<feature type="transmembrane region" description="Helical" evidence="7">
    <location>
        <begin position="287"/>
        <end position="306"/>
    </location>
</feature>
<dbReference type="PANTHER" id="PTHR34184">
    <property type="entry name" value="UPF0718 PROTEIN YCGR"/>
    <property type="match status" value="1"/>
</dbReference>
<evidence type="ECO:0000256" key="2">
    <source>
        <dbReference type="ARBA" id="ARBA00006386"/>
    </source>
</evidence>
<dbReference type="GO" id="GO:0005886">
    <property type="term" value="C:plasma membrane"/>
    <property type="evidence" value="ECO:0007669"/>
    <property type="project" value="UniProtKB-SubCell"/>
</dbReference>
<dbReference type="EMBL" id="JAGQLI010000148">
    <property type="protein sequence ID" value="MCA9379340.1"/>
    <property type="molecule type" value="Genomic_DNA"/>
</dbReference>
<evidence type="ECO:0000256" key="4">
    <source>
        <dbReference type="ARBA" id="ARBA00022692"/>
    </source>
</evidence>
<keyword evidence="5 7" id="KW-1133">Transmembrane helix</keyword>
<proteinExistence type="inferred from homology"/>
<feature type="transmembrane region" description="Helical" evidence="7">
    <location>
        <begin position="164"/>
        <end position="184"/>
    </location>
</feature>
<evidence type="ECO:0000256" key="3">
    <source>
        <dbReference type="ARBA" id="ARBA00022475"/>
    </source>
</evidence>
<dbReference type="InterPro" id="IPR005524">
    <property type="entry name" value="DUF318"/>
</dbReference>
<name>A0A955L0M3_9BACT</name>
<comment type="similarity">
    <text evidence="2">Belongs to the UPF0718 family.</text>
</comment>
<feature type="transmembrane region" description="Helical" evidence="7">
    <location>
        <begin position="225"/>
        <end position="243"/>
    </location>
</feature>
<dbReference type="Proteomes" id="UP000760819">
    <property type="component" value="Unassembled WGS sequence"/>
</dbReference>
<dbReference type="InterPro" id="IPR052923">
    <property type="entry name" value="UPF0718"/>
</dbReference>
<dbReference type="AlphaFoldDB" id="A0A955L0M3"/>
<organism evidence="8 9">
    <name type="scientific">Candidatus Dojkabacteria bacterium</name>
    <dbReference type="NCBI Taxonomy" id="2099670"/>
    <lineage>
        <taxon>Bacteria</taxon>
        <taxon>Candidatus Dojkabacteria</taxon>
    </lineage>
</organism>
<feature type="transmembrane region" description="Helical" evidence="7">
    <location>
        <begin position="52"/>
        <end position="83"/>
    </location>
</feature>
<evidence type="ECO:0000256" key="7">
    <source>
        <dbReference type="SAM" id="Phobius"/>
    </source>
</evidence>